<dbReference type="GeneID" id="9684753"/>
<evidence type="ECO:0000256" key="1">
    <source>
        <dbReference type="SAM" id="MobiDB-lite"/>
    </source>
</evidence>
<accession>C1MV50</accession>
<feature type="compositionally biased region" description="Basic residues" evidence="1">
    <location>
        <begin position="1"/>
        <end position="10"/>
    </location>
</feature>
<dbReference type="SUPFAM" id="SSF140860">
    <property type="entry name" value="Pseudo ankyrin repeat-like"/>
    <property type="match status" value="1"/>
</dbReference>
<protein>
    <submittedName>
        <fullName evidence="2">Predicted protein</fullName>
    </submittedName>
</protein>
<dbReference type="InterPro" id="IPR052050">
    <property type="entry name" value="SecEffector_AnkRepeat"/>
</dbReference>
<keyword evidence="3" id="KW-1185">Reference proteome</keyword>
<dbReference type="Gene3D" id="1.25.40.20">
    <property type="entry name" value="Ankyrin repeat-containing domain"/>
    <property type="match status" value="1"/>
</dbReference>
<reference evidence="2 3" key="1">
    <citation type="journal article" date="2009" name="Science">
        <title>Green evolution and dynamic adaptations revealed by genomes of the marine picoeukaryotes Micromonas.</title>
        <authorList>
            <person name="Worden A.Z."/>
            <person name="Lee J.H."/>
            <person name="Mock T."/>
            <person name="Rouze P."/>
            <person name="Simmons M.P."/>
            <person name="Aerts A.L."/>
            <person name="Allen A.E."/>
            <person name="Cuvelier M.L."/>
            <person name="Derelle E."/>
            <person name="Everett M.V."/>
            <person name="Foulon E."/>
            <person name="Grimwood J."/>
            <person name="Gundlach H."/>
            <person name="Henrissat B."/>
            <person name="Napoli C."/>
            <person name="McDonald S.M."/>
            <person name="Parker M.S."/>
            <person name="Rombauts S."/>
            <person name="Salamov A."/>
            <person name="Von Dassow P."/>
            <person name="Badger J.H."/>
            <person name="Coutinho P.M."/>
            <person name="Demir E."/>
            <person name="Dubchak I."/>
            <person name="Gentemann C."/>
            <person name="Eikrem W."/>
            <person name="Gready J.E."/>
            <person name="John U."/>
            <person name="Lanier W."/>
            <person name="Lindquist E.A."/>
            <person name="Lucas S."/>
            <person name="Mayer K.F."/>
            <person name="Moreau H."/>
            <person name="Not F."/>
            <person name="Otillar R."/>
            <person name="Panaud O."/>
            <person name="Pangilinan J."/>
            <person name="Paulsen I."/>
            <person name="Piegu B."/>
            <person name="Poliakov A."/>
            <person name="Robbens S."/>
            <person name="Schmutz J."/>
            <person name="Toulza E."/>
            <person name="Wyss T."/>
            <person name="Zelensky A."/>
            <person name="Zhou K."/>
            <person name="Armbrust E.V."/>
            <person name="Bhattacharya D."/>
            <person name="Goodenough U.W."/>
            <person name="Van de Peer Y."/>
            <person name="Grigoriev I.V."/>
        </authorList>
    </citation>
    <scope>NUCLEOTIDE SEQUENCE [LARGE SCALE GENOMIC DNA]</scope>
    <source>
        <strain evidence="2 3">CCMP1545</strain>
    </source>
</reference>
<evidence type="ECO:0000313" key="2">
    <source>
        <dbReference type="EMBL" id="EEH56445.1"/>
    </source>
</evidence>
<proteinExistence type="predicted"/>
<name>C1MV50_MICPC</name>
<dbReference type="PANTHER" id="PTHR46586">
    <property type="entry name" value="ANKYRIN REPEAT-CONTAINING PROTEIN"/>
    <property type="match status" value="1"/>
</dbReference>
<dbReference type="KEGG" id="mpp:MICPUCDRAFT_59054"/>
<dbReference type="PANTHER" id="PTHR46586:SF3">
    <property type="entry name" value="ANKYRIN REPEAT-CONTAINING PROTEIN"/>
    <property type="match status" value="1"/>
</dbReference>
<evidence type="ECO:0000313" key="3">
    <source>
        <dbReference type="Proteomes" id="UP000001876"/>
    </source>
</evidence>
<gene>
    <name evidence="2" type="ORF">MICPUCDRAFT_59054</name>
</gene>
<dbReference type="EMBL" id="GG663740">
    <property type="protein sequence ID" value="EEH56445.1"/>
    <property type="molecule type" value="Genomic_DNA"/>
</dbReference>
<dbReference type="RefSeq" id="XP_003059313.1">
    <property type="nucleotide sequence ID" value="XM_003059267.1"/>
</dbReference>
<dbReference type="OrthoDB" id="74529at2759"/>
<feature type="region of interest" description="Disordered" evidence="1">
    <location>
        <begin position="1"/>
        <end position="22"/>
    </location>
</feature>
<organism evidence="3">
    <name type="scientific">Micromonas pusilla (strain CCMP1545)</name>
    <name type="common">Picoplanktonic green alga</name>
    <dbReference type="NCBI Taxonomy" id="564608"/>
    <lineage>
        <taxon>Eukaryota</taxon>
        <taxon>Viridiplantae</taxon>
        <taxon>Chlorophyta</taxon>
        <taxon>Mamiellophyceae</taxon>
        <taxon>Mamiellales</taxon>
        <taxon>Mamiellaceae</taxon>
        <taxon>Micromonas</taxon>
    </lineage>
</organism>
<dbReference type="InterPro" id="IPR036770">
    <property type="entry name" value="Ankyrin_rpt-contain_sf"/>
</dbReference>
<sequence length="278" mass="30699">MGSKSTRRKHSPPDPSASDTTLDDVVAEPGLACLVFSFLPNARDRCALARVGRVFRDADAQVASLPAAFDFAGYDPTQRGYYSSVVIKYLMRHDGVLSLPKARVEELLASVTPRLPGKIYDPRAIVPRGVQPTSEKAKDFCGWAAHAGELELLKWLREHEYPWGVTCMNAAKTGRLDVLQWARENGAPWNETYTHDIVCAGAAFAGHLHVLKWARANGAPWDENTALSCVLGDQMETLVWAIENGAPVNIQVYVVAARREPARTRMVEILGESMWPDE</sequence>
<dbReference type="Proteomes" id="UP000001876">
    <property type="component" value="Unassembled WGS sequence"/>
</dbReference>
<dbReference type="AlphaFoldDB" id="C1MV50"/>